<keyword evidence="2 4" id="KW-0547">Nucleotide-binding</keyword>
<feature type="region of interest" description="Disordered" evidence="5">
    <location>
        <begin position="1"/>
        <end position="24"/>
    </location>
</feature>
<evidence type="ECO:0000256" key="4">
    <source>
        <dbReference type="PROSITE-ProRule" id="PRU10141"/>
    </source>
</evidence>
<evidence type="ECO:0000259" key="6">
    <source>
        <dbReference type="PROSITE" id="PS50011"/>
    </source>
</evidence>
<dbReference type="PROSITE" id="PS00107">
    <property type="entry name" value="PROTEIN_KINASE_ATP"/>
    <property type="match status" value="1"/>
</dbReference>
<feature type="compositionally biased region" description="Low complexity" evidence="5">
    <location>
        <begin position="1"/>
        <end position="15"/>
    </location>
</feature>
<organism evidence="7 8">
    <name type="scientific">Hermetia illucens</name>
    <name type="common">Black soldier fly</name>
    <dbReference type="NCBI Taxonomy" id="343691"/>
    <lineage>
        <taxon>Eukaryota</taxon>
        <taxon>Metazoa</taxon>
        <taxon>Ecdysozoa</taxon>
        <taxon>Arthropoda</taxon>
        <taxon>Hexapoda</taxon>
        <taxon>Insecta</taxon>
        <taxon>Pterygota</taxon>
        <taxon>Neoptera</taxon>
        <taxon>Endopterygota</taxon>
        <taxon>Diptera</taxon>
        <taxon>Brachycera</taxon>
        <taxon>Stratiomyomorpha</taxon>
        <taxon>Stratiomyidae</taxon>
        <taxon>Hermetiinae</taxon>
        <taxon>Hermetia</taxon>
    </lineage>
</organism>
<dbReference type="AlphaFoldDB" id="A0A7R8V1E1"/>
<dbReference type="InterPro" id="IPR011009">
    <property type="entry name" value="Kinase-like_dom_sf"/>
</dbReference>
<dbReference type="PROSITE" id="PS50011">
    <property type="entry name" value="PROTEIN_KINASE_DOM"/>
    <property type="match status" value="1"/>
</dbReference>
<dbReference type="FunCoup" id="A0A7R8V1E1">
    <property type="interactions" value="1333"/>
</dbReference>
<dbReference type="OMA" id="CLSYMQD"/>
<dbReference type="InterPro" id="IPR017441">
    <property type="entry name" value="Protein_kinase_ATP_BS"/>
</dbReference>
<feature type="compositionally biased region" description="Low complexity" evidence="5">
    <location>
        <begin position="383"/>
        <end position="397"/>
    </location>
</feature>
<dbReference type="InterPro" id="IPR000719">
    <property type="entry name" value="Prot_kinase_dom"/>
</dbReference>
<feature type="compositionally biased region" description="Polar residues" evidence="5">
    <location>
        <begin position="455"/>
        <end position="467"/>
    </location>
</feature>
<feature type="compositionally biased region" description="Polar residues" evidence="5">
    <location>
        <begin position="427"/>
        <end position="445"/>
    </location>
</feature>
<dbReference type="InParanoid" id="A0A7R8V1E1"/>
<gene>
    <name evidence="7" type="ORF">HERILL_LOCUS12908</name>
</gene>
<evidence type="ECO:0000256" key="2">
    <source>
        <dbReference type="ARBA" id="ARBA00022741"/>
    </source>
</evidence>
<evidence type="ECO:0000313" key="7">
    <source>
        <dbReference type="EMBL" id="CAD7090427.1"/>
    </source>
</evidence>
<dbReference type="SUPFAM" id="SSF56112">
    <property type="entry name" value="Protein kinase-like (PK-like)"/>
    <property type="match status" value="1"/>
</dbReference>
<dbReference type="GO" id="GO:0005524">
    <property type="term" value="F:ATP binding"/>
    <property type="evidence" value="ECO:0007669"/>
    <property type="project" value="UniProtKB-UniRule"/>
</dbReference>
<dbReference type="Proteomes" id="UP000594454">
    <property type="component" value="Chromosome 5"/>
</dbReference>
<name>A0A7R8V1E1_HERIL</name>
<dbReference type="GO" id="GO:0004674">
    <property type="term" value="F:protein serine/threonine kinase activity"/>
    <property type="evidence" value="ECO:0007669"/>
    <property type="project" value="UniProtKB-EC"/>
</dbReference>
<dbReference type="EMBL" id="LR899013">
    <property type="protein sequence ID" value="CAD7090427.1"/>
    <property type="molecule type" value="Genomic_DNA"/>
</dbReference>
<proteinExistence type="predicted"/>
<feature type="region of interest" description="Disordered" evidence="5">
    <location>
        <begin position="367"/>
        <end position="539"/>
    </location>
</feature>
<dbReference type="SMART" id="SM00220">
    <property type="entry name" value="S_TKc"/>
    <property type="match status" value="1"/>
</dbReference>
<dbReference type="PROSITE" id="PS00108">
    <property type="entry name" value="PROTEIN_KINASE_ST"/>
    <property type="match status" value="1"/>
</dbReference>
<feature type="binding site" evidence="4">
    <location>
        <position position="83"/>
    </location>
    <ligand>
        <name>ATP</name>
        <dbReference type="ChEBI" id="CHEBI:30616"/>
    </ligand>
</feature>
<protein>
    <recommendedName>
        <fullName evidence="1">non-specific serine/threonine protein kinase</fullName>
        <ecNumber evidence="1">2.7.11.1</ecNumber>
    </recommendedName>
</protein>
<dbReference type="PANTHER" id="PTHR11909">
    <property type="entry name" value="CASEIN KINASE-RELATED"/>
    <property type="match status" value="1"/>
</dbReference>
<evidence type="ECO:0000256" key="5">
    <source>
        <dbReference type="SAM" id="MobiDB-lite"/>
    </source>
</evidence>
<sequence>MPRVAKVAKGNAASGAGKGAGGAVKKKTGYVKSEKIPLGEILTDMSGQSWKVGPSIGSGGFGDIYCAHKAGSGGKQDYDCVVKIEPLGNGPLYVERNFYIRNANQENIKSFCDKNKLKSLGMPHIIGSGSHTINGKKHRVLVIPRYGKDIWSFFLSNGKRLPQHTIYRIAIQMLDVYEYIHSNTYVHADLKGANILLDYTGNHSDQAYLVDFGLACHYTTLDYKPDRRKMHNGTIEYTSRDAHNGVSTRRGDFEILGYNLIHWSGVELPWETQKLLAHPQKVQNAKEEFMEDVGGSLNKLFDKNPPSPVKQFMDYVESMDYKQTPDYEKCRKIFQSGLKSLNKTNSGPLEMTLDKSILKQDTSLIVEEKSENESESESETSRKPSPVKSRSRSTPSVRTRRVGGKSPVTASRRKSKANASPKRLPSPTKTMTSPNNVSTRSSTSLPAARKGKTIDNGTPNPRSNKTYELNFDLDVKKKKKAPSSKASKTVTSRRNRNRNESDSDSEVSSSSVDFPIPKLTLRRLQTSAKSPARRPRDTS</sequence>
<feature type="domain" description="Protein kinase" evidence="6">
    <location>
        <begin position="50"/>
        <end position="338"/>
    </location>
</feature>
<evidence type="ECO:0000256" key="3">
    <source>
        <dbReference type="ARBA" id="ARBA00022840"/>
    </source>
</evidence>
<dbReference type="OrthoDB" id="2687620at2759"/>
<keyword evidence="3 4" id="KW-0067">ATP-binding</keyword>
<dbReference type="Pfam" id="PF00069">
    <property type="entry name" value="Pkinase"/>
    <property type="match status" value="1"/>
</dbReference>
<keyword evidence="8" id="KW-1185">Reference proteome</keyword>
<dbReference type="EC" id="2.7.11.1" evidence="1"/>
<dbReference type="InterPro" id="IPR050235">
    <property type="entry name" value="CK1_Ser-Thr_kinase"/>
</dbReference>
<accession>A0A7R8V1E1</accession>
<reference evidence="7 8" key="1">
    <citation type="submission" date="2020-11" db="EMBL/GenBank/DDBJ databases">
        <authorList>
            <person name="Wallbank WR R."/>
            <person name="Pardo Diaz C."/>
            <person name="Kozak K."/>
            <person name="Martin S."/>
            <person name="Jiggins C."/>
            <person name="Moest M."/>
            <person name="Warren A I."/>
            <person name="Generalovic N T."/>
            <person name="Byers J.R.P. K."/>
            <person name="Montejo-Kovacevich G."/>
            <person name="Yen C E."/>
        </authorList>
    </citation>
    <scope>NUCLEOTIDE SEQUENCE [LARGE SCALE GENOMIC DNA]</scope>
</reference>
<dbReference type="Gene3D" id="1.10.510.10">
    <property type="entry name" value="Transferase(Phosphotransferase) domain 1"/>
    <property type="match status" value="1"/>
</dbReference>
<dbReference type="InterPro" id="IPR008271">
    <property type="entry name" value="Ser/Thr_kinase_AS"/>
</dbReference>
<evidence type="ECO:0000256" key="1">
    <source>
        <dbReference type="ARBA" id="ARBA00012513"/>
    </source>
</evidence>
<evidence type="ECO:0000313" key="8">
    <source>
        <dbReference type="Proteomes" id="UP000594454"/>
    </source>
</evidence>